<dbReference type="Proteomes" id="UP001603857">
    <property type="component" value="Unassembled WGS sequence"/>
</dbReference>
<organism evidence="7 8">
    <name type="scientific">Flemingia macrophylla</name>
    <dbReference type="NCBI Taxonomy" id="520843"/>
    <lineage>
        <taxon>Eukaryota</taxon>
        <taxon>Viridiplantae</taxon>
        <taxon>Streptophyta</taxon>
        <taxon>Embryophyta</taxon>
        <taxon>Tracheophyta</taxon>
        <taxon>Spermatophyta</taxon>
        <taxon>Magnoliopsida</taxon>
        <taxon>eudicotyledons</taxon>
        <taxon>Gunneridae</taxon>
        <taxon>Pentapetalae</taxon>
        <taxon>rosids</taxon>
        <taxon>fabids</taxon>
        <taxon>Fabales</taxon>
        <taxon>Fabaceae</taxon>
        <taxon>Papilionoideae</taxon>
        <taxon>50 kb inversion clade</taxon>
        <taxon>NPAAA clade</taxon>
        <taxon>indigoferoid/millettioid clade</taxon>
        <taxon>Phaseoleae</taxon>
        <taxon>Flemingia</taxon>
    </lineage>
</organism>
<feature type="transmembrane region" description="Helical" evidence="6">
    <location>
        <begin position="51"/>
        <end position="71"/>
    </location>
</feature>
<dbReference type="EMBL" id="JBGMDY010000004">
    <property type="protein sequence ID" value="KAL2337838.1"/>
    <property type="molecule type" value="Genomic_DNA"/>
</dbReference>
<keyword evidence="5 6" id="KW-0472">Membrane</keyword>
<keyword evidence="4 6" id="KW-1133">Transmembrane helix</keyword>
<evidence type="ECO:0000256" key="5">
    <source>
        <dbReference type="ARBA" id="ARBA00023136"/>
    </source>
</evidence>
<comment type="caution">
    <text evidence="7">The sequence shown here is derived from an EMBL/GenBank/DDBJ whole genome shotgun (WGS) entry which is preliminary data.</text>
</comment>
<evidence type="ECO:0000313" key="7">
    <source>
        <dbReference type="EMBL" id="KAL2337838.1"/>
    </source>
</evidence>
<dbReference type="InterPro" id="IPR036259">
    <property type="entry name" value="MFS_trans_sf"/>
</dbReference>
<evidence type="ECO:0000313" key="8">
    <source>
        <dbReference type="Proteomes" id="UP001603857"/>
    </source>
</evidence>
<proteinExistence type="inferred from homology"/>
<evidence type="ECO:0000256" key="2">
    <source>
        <dbReference type="ARBA" id="ARBA00005982"/>
    </source>
</evidence>
<gene>
    <name evidence="7" type="ORF">Fmac_012284</name>
</gene>
<dbReference type="GO" id="GO:0016020">
    <property type="term" value="C:membrane"/>
    <property type="evidence" value="ECO:0007669"/>
    <property type="project" value="UniProtKB-SubCell"/>
</dbReference>
<sequence length="197" mass="22433">MGDFIASHDVAEDRLYTQHLTFTKNLPTRKRLEDGKHAVLYLFGYKRNVGWGWGFGVPAVAMNIAIIFFFFGSKWYRLHVPGGSPLTRICQVIVAACRKAGKLGNKRQIISLLYETADAESNIKGCRKLEHTNTLSSFPNSVWGSWCVLPGSPDRGHLDHFFWLLTLLSLLDFLVYLCISKRYTYRNGTRILDQMLG</sequence>
<keyword evidence="3 6" id="KW-0812">Transmembrane</keyword>
<reference evidence="7 8" key="1">
    <citation type="submission" date="2024-08" db="EMBL/GenBank/DDBJ databases">
        <title>Insights into the chromosomal genome structure of Flemingia macrophylla.</title>
        <authorList>
            <person name="Ding Y."/>
            <person name="Zhao Y."/>
            <person name="Bi W."/>
            <person name="Wu M."/>
            <person name="Zhao G."/>
            <person name="Gong Y."/>
            <person name="Li W."/>
            <person name="Zhang P."/>
        </authorList>
    </citation>
    <scope>NUCLEOTIDE SEQUENCE [LARGE SCALE GENOMIC DNA]</scope>
    <source>
        <strain evidence="7">DYQJB</strain>
        <tissue evidence="7">Leaf</tissue>
    </source>
</reference>
<comment type="similarity">
    <text evidence="2">Belongs to the major facilitator superfamily. Proton-dependent oligopeptide transporter (POT/PTR) (TC 2.A.17) family.</text>
</comment>
<evidence type="ECO:0000256" key="6">
    <source>
        <dbReference type="SAM" id="Phobius"/>
    </source>
</evidence>
<name>A0ABD1MPX1_9FABA</name>
<dbReference type="InterPro" id="IPR000109">
    <property type="entry name" value="POT_fam"/>
</dbReference>
<feature type="transmembrane region" description="Helical" evidence="6">
    <location>
        <begin position="160"/>
        <end position="179"/>
    </location>
</feature>
<dbReference type="AlphaFoldDB" id="A0ABD1MPX1"/>
<dbReference type="Gene3D" id="1.20.1250.20">
    <property type="entry name" value="MFS general substrate transporter like domains"/>
    <property type="match status" value="2"/>
</dbReference>
<accession>A0ABD1MPX1</accession>
<evidence type="ECO:0000256" key="1">
    <source>
        <dbReference type="ARBA" id="ARBA00004141"/>
    </source>
</evidence>
<keyword evidence="8" id="KW-1185">Reference proteome</keyword>
<comment type="subcellular location">
    <subcellularLocation>
        <location evidence="1">Membrane</location>
        <topology evidence="1">Multi-pass membrane protein</topology>
    </subcellularLocation>
</comment>
<evidence type="ECO:0000256" key="4">
    <source>
        <dbReference type="ARBA" id="ARBA00022989"/>
    </source>
</evidence>
<protein>
    <submittedName>
        <fullName evidence="7">Uncharacterized protein</fullName>
    </submittedName>
</protein>
<dbReference type="PANTHER" id="PTHR11654">
    <property type="entry name" value="OLIGOPEPTIDE TRANSPORTER-RELATED"/>
    <property type="match status" value="1"/>
</dbReference>
<dbReference type="Pfam" id="PF00854">
    <property type="entry name" value="PTR2"/>
    <property type="match status" value="1"/>
</dbReference>
<evidence type="ECO:0000256" key="3">
    <source>
        <dbReference type="ARBA" id="ARBA00022692"/>
    </source>
</evidence>